<proteinExistence type="predicted"/>
<reference evidence="2" key="1">
    <citation type="journal article" date="2021" name="Nat. Commun.">
        <title>Genetic determinants of endophytism in the Arabidopsis root mycobiome.</title>
        <authorList>
            <person name="Mesny F."/>
            <person name="Miyauchi S."/>
            <person name="Thiergart T."/>
            <person name="Pickel B."/>
            <person name="Atanasova L."/>
            <person name="Karlsson M."/>
            <person name="Huettel B."/>
            <person name="Barry K.W."/>
            <person name="Haridas S."/>
            <person name="Chen C."/>
            <person name="Bauer D."/>
            <person name="Andreopoulos W."/>
            <person name="Pangilinan J."/>
            <person name="LaButti K."/>
            <person name="Riley R."/>
            <person name="Lipzen A."/>
            <person name="Clum A."/>
            <person name="Drula E."/>
            <person name="Henrissat B."/>
            <person name="Kohler A."/>
            <person name="Grigoriev I.V."/>
            <person name="Martin F.M."/>
            <person name="Hacquard S."/>
        </authorList>
    </citation>
    <scope>NUCLEOTIDE SEQUENCE</scope>
    <source>
        <strain evidence="2">MPI-CAGE-CH-0243</strain>
    </source>
</reference>
<organism evidence="2 3">
    <name type="scientific">Dendryphion nanum</name>
    <dbReference type="NCBI Taxonomy" id="256645"/>
    <lineage>
        <taxon>Eukaryota</taxon>
        <taxon>Fungi</taxon>
        <taxon>Dikarya</taxon>
        <taxon>Ascomycota</taxon>
        <taxon>Pezizomycotina</taxon>
        <taxon>Dothideomycetes</taxon>
        <taxon>Pleosporomycetidae</taxon>
        <taxon>Pleosporales</taxon>
        <taxon>Torulaceae</taxon>
        <taxon>Dendryphion</taxon>
    </lineage>
</organism>
<evidence type="ECO:0008006" key="4">
    <source>
        <dbReference type="Google" id="ProtNLM"/>
    </source>
</evidence>
<dbReference type="AlphaFoldDB" id="A0A9P9D662"/>
<keyword evidence="1" id="KW-0732">Signal</keyword>
<dbReference type="OrthoDB" id="3682664at2759"/>
<evidence type="ECO:0000256" key="1">
    <source>
        <dbReference type="SAM" id="SignalP"/>
    </source>
</evidence>
<dbReference type="PANTHER" id="PTHR36195:SF4">
    <property type="entry name" value="DOMAIN PROTEIN, PUTATIVE (AFU_ORTHOLOGUE AFUA_5G01990)-RELATED"/>
    <property type="match status" value="1"/>
</dbReference>
<dbReference type="InterPro" id="IPR006771">
    <property type="entry name" value="CetA-like"/>
</dbReference>
<protein>
    <recommendedName>
        <fullName evidence="4">BYS1 domain protein</fullName>
    </recommendedName>
</protein>
<gene>
    <name evidence="2" type="ORF">B0J11DRAFT_147112</name>
</gene>
<sequence length="193" mass="20666">MHLLTTLPLFLLSILPLALALSRAIVTNQCSEPLYLWSVGGSINPQVIIPADTSYSEVFHRDPASGGIALKITAVEGGLFKPNVSQTIFSYNLDGETVWYDLSDVFGDGFYGRTLSVKPSDSTCQSIVWPWGKPPAGSQVRSCGKETDLELSFCTGRCLPSWSPCGNAAPNDTRTCCTHCIGSHHCVAPPSGS</sequence>
<dbReference type="EMBL" id="JAGMWT010000019">
    <property type="protein sequence ID" value="KAH7113318.1"/>
    <property type="molecule type" value="Genomic_DNA"/>
</dbReference>
<feature type="signal peptide" evidence="1">
    <location>
        <begin position="1"/>
        <end position="20"/>
    </location>
</feature>
<feature type="chain" id="PRO_5040325307" description="BYS1 domain protein" evidence="1">
    <location>
        <begin position="21"/>
        <end position="193"/>
    </location>
</feature>
<evidence type="ECO:0000313" key="2">
    <source>
        <dbReference type="EMBL" id="KAH7113318.1"/>
    </source>
</evidence>
<comment type="caution">
    <text evidence="2">The sequence shown here is derived from an EMBL/GenBank/DDBJ whole genome shotgun (WGS) entry which is preliminary data.</text>
</comment>
<dbReference type="Pfam" id="PF04681">
    <property type="entry name" value="Bys1"/>
    <property type="match status" value="1"/>
</dbReference>
<keyword evidence="3" id="KW-1185">Reference proteome</keyword>
<dbReference type="Proteomes" id="UP000700596">
    <property type="component" value="Unassembled WGS sequence"/>
</dbReference>
<accession>A0A9P9D662</accession>
<dbReference type="PANTHER" id="PTHR36195">
    <property type="entry name" value="DOMAIN PROTEIN, PUTATIVE (AFU_ORTHOLOGUE AFUA_5G01990)-RELATED-RELATED"/>
    <property type="match status" value="1"/>
</dbReference>
<evidence type="ECO:0000313" key="3">
    <source>
        <dbReference type="Proteomes" id="UP000700596"/>
    </source>
</evidence>
<name>A0A9P9D662_9PLEO</name>